<evidence type="ECO:0000256" key="4">
    <source>
        <dbReference type="ARBA" id="ARBA00023157"/>
    </source>
</evidence>
<keyword evidence="1 6" id="KW-0245">EGF-like domain</keyword>
<accession>A0A8J4TMI9</accession>
<protein>
    <submittedName>
        <fullName evidence="8">Neurogenic locus notch protein 2-like</fullName>
    </submittedName>
</protein>
<dbReference type="Gene3D" id="2.10.25.10">
    <property type="entry name" value="Laminin"/>
    <property type="match status" value="2"/>
</dbReference>
<sequence length="67" mass="7376">SCLNNGTCVDGINRFSCRCHPGFTGSFCQYEINECESQPCKNGGTCVDGLGTFRCICPMEYTGRYCQ</sequence>
<dbReference type="PROSITE" id="PS50026">
    <property type="entry name" value="EGF_3"/>
    <property type="match status" value="2"/>
</dbReference>
<dbReference type="FunFam" id="2.10.25.10:FF:000143">
    <property type="entry name" value="Protein crumbs 1"/>
    <property type="match status" value="1"/>
</dbReference>
<dbReference type="GO" id="GO:0005112">
    <property type="term" value="F:Notch binding"/>
    <property type="evidence" value="ECO:0007669"/>
    <property type="project" value="TreeGrafter"/>
</dbReference>
<keyword evidence="4 6" id="KW-1015">Disulfide bond</keyword>
<feature type="disulfide bond" evidence="6">
    <location>
        <begin position="19"/>
        <end position="28"/>
    </location>
</feature>
<dbReference type="OrthoDB" id="8889955at2759"/>
<feature type="disulfide bond" evidence="6">
    <location>
        <begin position="57"/>
        <end position="66"/>
    </location>
</feature>
<dbReference type="CDD" id="cd00054">
    <property type="entry name" value="EGF_CA"/>
    <property type="match status" value="2"/>
</dbReference>
<evidence type="ECO:0000256" key="2">
    <source>
        <dbReference type="ARBA" id="ARBA00022729"/>
    </source>
</evidence>
<keyword evidence="9" id="KW-1185">Reference proteome</keyword>
<dbReference type="EMBL" id="QNUK01000604">
    <property type="protein sequence ID" value="KAF5891233.1"/>
    <property type="molecule type" value="Genomic_DNA"/>
</dbReference>
<evidence type="ECO:0000256" key="3">
    <source>
        <dbReference type="ARBA" id="ARBA00022737"/>
    </source>
</evidence>
<dbReference type="InterPro" id="IPR001881">
    <property type="entry name" value="EGF-like_Ca-bd_dom"/>
</dbReference>
<keyword evidence="2" id="KW-0732">Signal</keyword>
<comment type="caution">
    <text evidence="8">The sequence shown here is derived from an EMBL/GenBank/DDBJ whole genome shotgun (WGS) entry which is preliminary data.</text>
</comment>
<dbReference type="PRINTS" id="PR00010">
    <property type="entry name" value="EGFBLOOD"/>
</dbReference>
<dbReference type="PROSITE" id="PS00010">
    <property type="entry name" value="ASX_HYDROXYL"/>
    <property type="match status" value="2"/>
</dbReference>
<dbReference type="Proteomes" id="UP000727407">
    <property type="component" value="Unassembled WGS sequence"/>
</dbReference>
<dbReference type="PANTHER" id="PTHR12916">
    <property type="entry name" value="CYTOCHROME C OXIDASE POLYPEPTIDE VIC-2"/>
    <property type="match status" value="1"/>
</dbReference>
<comment type="caution">
    <text evidence="6">Lacks conserved residue(s) required for the propagation of feature annotation.</text>
</comment>
<dbReference type="SMART" id="SM00179">
    <property type="entry name" value="EGF_CA"/>
    <property type="match status" value="2"/>
</dbReference>
<keyword evidence="3" id="KW-0677">Repeat</keyword>
<name>A0A8J4TMI9_CLAMG</name>
<evidence type="ECO:0000256" key="5">
    <source>
        <dbReference type="ARBA" id="ARBA00023180"/>
    </source>
</evidence>
<dbReference type="FunFam" id="2.10.25.10:FF:000327">
    <property type="entry name" value="neurogenic locus notch homolog protein 4"/>
    <property type="match status" value="1"/>
</dbReference>
<dbReference type="AlphaFoldDB" id="A0A8J4TMI9"/>
<evidence type="ECO:0000256" key="6">
    <source>
        <dbReference type="PROSITE-ProRule" id="PRU00076"/>
    </source>
</evidence>
<feature type="non-terminal residue" evidence="8">
    <location>
        <position position="67"/>
    </location>
</feature>
<keyword evidence="5" id="KW-0325">Glycoprotein</keyword>
<dbReference type="InterPro" id="IPR000152">
    <property type="entry name" value="EGF-type_Asp/Asn_hydroxyl_site"/>
</dbReference>
<proteinExistence type="predicted"/>
<feature type="non-terminal residue" evidence="8">
    <location>
        <position position="1"/>
    </location>
</feature>
<dbReference type="Pfam" id="PF00008">
    <property type="entry name" value="EGF"/>
    <property type="match status" value="1"/>
</dbReference>
<dbReference type="GO" id="GO:0005509">
    <property type="term" value="F:calcium ion binding"/>
    <property type="evidence" value="ECO:0007669"/>
    <property type="project" value="InterPro"/>
</dbReference>
<dbReference type="InterPro" id="IPR018097">
    <property type="entry name" value="EGF_Ca-bd_CS"/>
</dbReference>
<evidence type="ECO:0000256" key="1">
    <source>
        <dbReference type="ARBA" id="ARBA00022536"/>
    </source>
</evidence>
<organism evidence="8 9">
    <name type="scientific">Clarias magur</name>
    <name type="common">Asian catfish</name>
    <name type="synonym">Macropteronotus magur</name>
    <dbReference type="NCBI Taxonomy" id="1594786"/>
    <lineage>
        <taxon>Eukaryota</taxon>
        <taxon>Metazoa</taxon>
        <taxon>Chordata</taxon>
        <taxon>Craniata</taxon>
        <taxon>Vertebrata</taxon>
        <taxon>Euteleostomi</taxon>
        <taxon>Actinopterygii</taxon>
        <taxon>Neopterygii</taxon>
        <taxon>Teleostei</taxon>
        <taxon>Ostariophysi</taxon>
        <taxon>Siluriformes</taxon>
        <taxon>Clariidae</taxon>
        <taxon>Clarias</taxon>
    </lineage>
</organism>
<dbReference type="InterPro" id="IPR000742">
    <property type="entry name" value="EGF"/>
</dbReference>
<evidence type="ECO:0000259" key="7">
    <source>
        <dbReference type="PROSITE" id="PS50026"/>
    </source>
</evidence>
<evidence type="ECO:0000313" key="9">
    <source>
        <dbReference type="Proteomes" id="UP000727407"/>
    </source>
</evidence>
<reference evidence="8" key="1">
    <citation type="submission" date="2020-07" db="EMBL/GenBank/DDBJ databases">
        <title>Clarias magur genome sequencing, assembly and annotation.</title>
        <authorList>
            <person name="Kushwaha B."/>
            <person name="Kumar R."/>
            <person name="Das P."/>
            <person name="Joshi C.G."/>
            <person name="Kumar D."/>
            <person name="Nagpure N.S."/>
            <person name="Pandey M."/>
            <person name="Agarwal S."/>
            <person name="Srivastava S."/>
            <person name="Singh M."/>
            <person name="Sahoo L."/>
            <person name="Jayasankar P."/>
            <person name="Meher P.K."/>
            <person name="Koringa P.G."/>
            <person name="Iquebal M.A."/>
            <person name="Das S.P."/>
            <person name="Bit A."/>
            <person name="Patnaik S."/>
            <person name="Patel N."/>
            <person name="Shah T.M."/>
            <person name="Hinsu A."/>
            <person name="Jena J.K."/>
        </authorList>
    </citation>
    <scope>NUCLEOTIDE SEQUENCE</scope>
    <source>
        <strain evidence="8">CIFAMagur01</strain>
        <tissue evidence="8">Testis</tissue>
    </source>
</reference>
<dbReference type="GO" id="GO:0007219">
    <property type="term" value="P:Notch signaling pathway"/>
    <property type="evidence" value="ECO:0007669"/>
    <property type="project" value="TreeGrafter"/>
</dbReference>
<dbReference type="PROSITE" id="PS00022">
    <property type="entry name" value="EGF_1"/>
    <property type="match status" value="2"/>
</dbReference>
<evidence type="ECO:0000313" key="8">
    <source>
        <dbReference type="EMBL" id="KAF5891233.1"/>
    </source>
</evidence>
<dbReference type="Pfam" id="PF12661">
    <property type="entry name" value="hEGF"/>
    <property type="match status" value="1"/>
</dbReference>
<dbReference type="SMART" id="SM00181">
    <property type="entry name" value="EGF"/>
    <property type="match status" value="2"/>
</dbReference>
<gene>
    <name evidence="8" type="ORF">DAT39_019060</name>
</gene>
<dbReference type="PANTHER" id="PTHR12916:SF4">
    <property type="entry name" value="UNINFLATABLE, ISOFORM C"/>
    <property type="match status" value="1"/>
</dbReference>
<feature type="domain" description="EGF-like" evidence="7">
    <location>
        <begin position="31"/>
        <end position="67"/>
    </location>
</feature>
<dbReference type="InterPro" id="IPR013032">
    <property type="entry name" value="EGF-like_CS"/>
</dbReference>
<feature type="domain" description="EGF-like" evidence="7">
    <location>
        <begin position="1"/>
        <end position="29"/>
    </location>
</feature>
<dbReference type="PROSITE" id="PS01186">
    <property type="entry name" value="EGF_2"/>
    <property type="match status" value="1"/>
</dbReference>
<dbReference type="PROSITE" id="PS01187">
    <property type="entry name" value="EGF_CA"/>
    <property type="match status" value="1"/>
</dbReference>
<dbReference type="SUPFAM" id="SSF57196">
    <property type="entry name" value="EGF/Laminin"/>
    <property type="match status" value="2"/>
</dbReference>